<dbReference type="NCBIfam" id="NF010191">
    <property type="entry name" value="PRK13670.1"/>
    <property type="match status" value="1"/>
</dbReference>
<keyword evidence="6" id="KW-1185">Reference proteome</keyword>
<evidence type="ECO:0000256" key="4">
    <source>
        <dbReference type="HAMAP-Rule" id="MF_01539"/>
    </source>
</evidence>
<accession>A0ABP7EF10</accession>
<gene>
    <name evidence="4" type="primary">tmcAL</name>
    <name evidence="5" type="ORF">GCM10022378_05720</name>
</gene>
<keyword evidence="4" id="KW-0694">RNA-binding</keyword>
<dbReference type="EMBL" id="BAABCK010000013">
    <property type="protein sequence ID" value="GAA3718331.1"/>
    <property type="molecule type" value="Genomic_DNA"/>
</dbReference>
<dbReference type="Pfam" id="PF05636">
    <property type="entry name" value="HIGH_NTase1"/>
    <property type="match status" value="1"/>
</dbReference>
<evidence type="ECO:0000256" key="2">
    <source>
        <dbReference type="ARBA" id="ARBA00022598"/>
    </source>
</evidence>
<feature type="binding site" evidence="4">
    <location>
        <position position="100"/>
    </location>
    <ligand>
        <name>ATP</name>
        <dbReference type="ChEBI" id="CHEBI:30616"/>
    </ligand>
</feature>
<keyword evidence="2 4" id="KW-0436">Ligase</keyword>
<keyword evidence="3 4" id="KW-0819">tRNA processing</keyword>
<comment type="catalytic activity">
    <reaction evidence="4">
        <text>cytidine(34) in elongator tRNA(Met) + acetate + ATP = N(4)-acetylcytidine(34) in elongator tRNA(Met) + AMP + diphosphate</text>
        <dbReference type="Rhea" id="RHEA:58144"/>
        <dbReference type="Rhea" id="RHEA-COMP:10693"/>
        <dbReference type="Rhea" id="RHEA-COMP:10694"/>
        <dbReference type="ChEBI" id="CHEBI:30089"/>
        <dbReference type="ChEBI" id="CHEBI:30616"/>
        <dbReference type="ChEBI" id="CHEBI:33019"/>
        <dbReference type="ChEBI" id="CHEBI:74900"/>
        <dbReference type="ChEBI" id="CHEBI:82748"/>
        <dbReference type="ChEBI" id="CHEBI:456215"/>
    </reaction>
</comment>
<evidence type="ECO:0000313" key="5">
    <source>
        <dbReference type="EMBL" id="GAA3718331.1"/>
    </source>
</evidence>
<organism evidence="5 6">
    <name type="scientific">Salinicoccus jeotgali</name>
    <dbReference type="NCBI Taxonomy" id="381634"/>
    <lineage>
        <taxon>Bacteria</taxon>
        <taxon>Bacillati</taxon>
        <taxon>Bacillota</taxon>
        <taxon>Bacilli</taxon>
        <taxon>Bacillales</taxon>
        <taxon>Staphylococcaceae</taxon>
        <taxon>Salinicoccus</taxon>
    </lineage>
</organism>
<evidence type="ECO:0000256" key="3">
    <source>
        <dbReference type="ARBA" id="ARBA00022694"/>
    </source>
</evidence>
<feature type="binding site" evidence="4">
    <location>
        <begin position="177"/>
        <end position="178"/>
    </location>
    <ligand>
        <name>ATP</name>
        <dbReference type="ChEBI" id="CHEBI:30616"/>
    </ligand>
</feature>
<feature type="binding site" evidence="4">
    <location>
        <begin position="7"/>
        <end position="20"/>
    </location>
    <ligand>
        <name>ATP</name>
        <dbReference type="ChEBI" id="CHEBI:30616"/>
    </ligand>
</feature>
<sequence length="378" mass="42411">MIITSLITEYNPFHNGHIHHIEASKRLTGADVTIAIMSGNFTQRGEIAVTDKFKRAKAAIRHVDLVVELPFVNAVSFADDFAVGGVHIANLLKSDNIVFGSESGDIAELSRLQSLMGDADIHSSMQTLQKKGYSYPRALAAALQTDVFKGANDILGLSYLKALEKLQSNITPHTIQRIGNDYNDPALSERRFSSATSLRNALWEGDLEGASRFMPAPLAQEIHKDGPLTNEVLFPSLKLLIHRSTPEELRKIYTMTEGLEHRLISRIRRHSTYASFLDDVKTKRYTRTRLNRLMLYILFNLTSTKVDDYSLPQAVRVLAMNRHGQAYLKTLSQDLEIITNVNSTNRHHIQDEITATDVHNIFSGSKRNDYNTPVIIAD</sequence>
<evidence type="ECO:0000256" key="1">
    <source>
        <dbReference type="ARBA" id="ARBA00022555"/>
    </source>
</evidence>
<dbReference type="Gene3D" id="3.40.50.620">
    <property type="entry name" value="HUPs"/>
    <property type="match status" value="1"/>
</dbReference>
<dbReference type="PANTHER" id="PTHR37825">
    <property type="entry name" value="TRNA(MET) CYTIDINE ACETATE LIGASE"/>
    <property type="match status" value="1"/>
</dbReference>
<keyword evidence="1 4" id="KW-0820">tRNA-binding</keyword>
<reference evidence="6" key="1">
    <citation type="journal article" date="2019" name="Int. J. Syst. Evol. Microbiol.">
        <title>The Global Catalogue of Microorganisms (GCM) 10K type strain sequencing project: providing services to taxonomists for standard genome sequencing and annotation.</title>
        <authorList>
            <consortium name="The Broad Institute Genomics Platform"/>
            <consortium name="The Broad Institute Genome Sequencing Center for Infectious Disease"/>
            <person name="Wu L."/>
            <person name="Ma J."/>
        </authorList>
    </citation>
    <scope>NUCLEOTIDE SEQUENCE [LARGE SCALE GENOMIC DNA]</scope>
    <source>
        <strain evidence="6">JCM 16981</strain>
    </source>
</reference>
<dbReference type="SUPFAM" id="SSF52374">
    <property type="entry name" value="Nucleotidylyl transferase"/>
    <property type="match status" value="1"/>
</dbReference>
<dbReference type="Proteomes" id="UP001500920">
    <property type="component" value="Unassembled WGS sequence"/>
</dbReference>
<proteinExistence type="inferred from homology"/>
<comment type="subcellular location">
    <subcellularLocation>
        <location evidence="4">Cytoplasm</location>
    </subcellularLocation>
</comment>
<feature type="binding site" evidence="4">
    <location>
        <position position="152"/>
    </location>
    <ligand>
        <name>ATP</name>
        <dbReference type="ChEBI" id="CHEBI:30616"/>
    </ligand>
</feature>
<dbReference type="PANTHER" id="PTHR37825:SF1">
    <property type="entry name" value="TRNA(MET) CYTIDINE ACETATE LIGASE"/>
    <property type="match status" value="1"/>
</dbReference>
<dbReference type="InterPro" id="IPR008513">
    <property type="entry name" value="tRNA(Met)_cyd_acetate_ligase"/>
</dbReference>
<dbReference type="RefSeq" id="WP_344701223.1">
    <property type="nucleotide sequence ID" value="NZ_BAABCK010000013.1"/>
</dbReference>
<comment type="caution">
    <text evidence="5">The sequence shown here is derived from an EMBL/GenBank/DDBJ whole genome shotgun (WGS) entry which is preliminary data.</text>
</comment>
<dbReference type="EC" id="6.3.4.-" evidence="4"/>
<dbReference type="HAMAP" id="MF_01539">
    <property type="entry name" value="TmcAL"/>
    <property type="match status" value="1"/>
</dbReference>
<keyword evidence="4" id="KW-0067">ATP-binding</keyword>
<comment type="function">
    <text evidence="4">Catalyzes the formation of N(4)-acetylcytidine (ac(4)C) at the wobble position of elongator tRNA(Met), using acetate and ATP as substrates. First activates an acetate ion to form acetyladenylate (Ac-AMP) and then transfers the acetyl group to tRNA to form ac(4)C34.</text>
</comment>
<evidence type="ECO:0000313" key="6">
    <source>
        <dbReference type="Proteomes" id="UP001500920"/>
    </source>
</evidence>
<comment type="similarity">
    <text evidence="4">Belongs to the TmcAL family.</text>
</comment>
<keyword evidence="4" id="KW-0963">Cytoplasm</keyword>
<keyword evidence="4" id="KW-0547">Nucleotide-binding</keyword>
<name>A0ABP7EF10_9STAP</name>
<dbReference type="InterPro" id="IPR014729">
    <property type="entry name" value="Rossmann-like_a/b/a_fold"/>
</dbReference>
<protein>
    <recommendedName>
        <fullName evidence="4">tRNA(Met) cytidine acetate ligase</fullName>
        <ecNumber evidence="4">6.3.4.-</ecNumber>
    </recommendedName>
</protein>